<keyword evidence="5" id="KW-1185">Reference proteome</keyword>
<dbReference type="InterPro" id="IPR029016">
    <property type="entry name" value="GAF-like_dom_sf"/>
</dbReference>
<dbReference type="Gene3D" id="3.30.450.20">
    <property type="entry name" value="PAS domain"/>
    <property type="match status" value="3"/>
</dbReference>
<dbReference type="NCBIfam" id="TIGR00229">
    <property type="entry name" value="sensory_box"/>
    <property type="match status" value="1"/>
</dbReference>
<reference evidence="4 5" key="1">
    <citation type="submission" date="2020-06" db="EMBL/GenBank/DDBJ databases">
        <authorList>
            <person name="Qiu C."/>
            <person name="Liu Z."/>
        </authorList>
    </citation>
    <scope>NUCLEOTIDE SEQUENCE [LARGE SCALE GENOMIC DNA]</scope>
    <source>
        <strain evidence="4 5">EM 1</strain>
    </source>
</reference>
<dbReference type="NCBIfam" id="TIGR00254">
    <property type="entry name" value="GGDEF"/>
    <property type="match status" value="1"/>
</dbReference>
<dbReference type="AlphaFoldDB" id="A0A850QPG0"/>
<keyword evidence="1" id="KW-0812">Transmembrane</keyword>
<dbReference type="SMART" id="SM00091">
    <property type="entry name" value="PAS"/>
    <property type="match status" value="1"/>
</dbReference>
<dbReference type="Proteomes" id="UP000588051">
    <property type="component" value="Unassembled WGS sequence"/>
</dbReference>
<comment type="caution">
    <text evidence="4">The sequence shown here is derived from an EMBL/GenBank/DDBJ whole genome shotgun (WGS) entry which is preliminary data.</text>
</comment>
<dbReference type="SUPFAM" id="SSF55781">
    <property type="entry name" value="GAF domain-like"/>
    <property type="match status" value="1"/>
</dbReference>
<dbReference type="Gene3D" id="3.30.450.40">
    <property type="match status" value="1"/>
</dbReference>
<dbReference type="InterPro" id="IPR003018">
    <property type="entry name" value="GAF"/>
</dbReference>
<dbReference type="InterPro" id="IPR035919">
    <property type="entry name" value="EAL_sf"/>
</dbReference>
<dbReference type="SMART" id="SM00052">
    <property type="entry name" value="EAL"/>
    <property type="match status" value="1"/>
</dbReference>
<dbReference type="InterPro" id="IPR013656">
    <property type="entry name" value="PAS_4"/>
</dbReference>
<keyword evidence="1" id="KW-0472">Membrane</keyword>
<feature type="transmembrane region" description="Helical" evidence="1">
    <location>
        <begin position="295"/>
        <end position="313"/>
    </location>
</feature>
<dbReference type="FunFam" id="3.30.70.270:FF:000001">
    <property type="entry name" value="Diguanylate cyclase domain protein"/>
    <property type="match status" value="1"/>
</dbReference>
<dbReference type="CDD" id="cd18773">
    <property type="entry name" value="PDC1_HK_sensor"/>
    <property type="match status" value="1"/>
</dbReference>
<dbReference type="Pfam" id="PF00990">
    <property type="entry name" value="GGDEF"/>
    <property type="match status" value="1"/>
</dbReference>
<feature type="domain" description="GGDEF" evidence="3">
    <location>
        <begin position="658"/>
        <end position="791"/>
    </location>
</feature>
<dbReference type="Gene3D" id="3.20.20.450">
    <property type="entry name" value="EAL domain"/>
    <property type="match status" value="1"/>
</dbReference>
<dbReference type="PROSITE" id="PS50887">
    <property type="entry name" value="GGDEF"/>
    <property type="match status" value="1"/>
</dbReference>
<dbReference type="Pfam" id="PF00563">
    <property type="entry name" value="EAL"/>
    <property type="match status" value="1"/>
</dbReference>
<dbReference type="InterPro" id="IPR001633">
    <property type="entry name" value="EAL_dom"/>
</dbReference>
<sequence>MEIQGSKKQRKVPLAVFTGGIALIVLAMIAQAWWAAIEDRNQTLSEAQRHSYFTVRILEEQANHELAEAVQVIAELENALRDTADITLVQKPNFGDILAEQRQNSAYLCGMSVFNPDGTVLFSSHARYQDKRSLPEHIRKLLAQPGQKQIVTGPVLWEGGNRGILPVAKNIYDARGKLVALIEANISLSYFQEFYEVVARGSAAVLSLHDQSGNLLTSAPFDQNLIRNVVPPSPLLSVLTAAAGEGALYAPGFSGDAGEFQYTYRKITGFPLTLVYARSTATILSDWSTRLNHKLMFSAVIALLILLLTIFLLRQIRRLQISRQQVEASENRYRLIFTGAQDPIFLVDRQWCYVDCNRAALTLLNVQNLSDVIGHSVTKFTTPQLQFSDLHISSEQQMTTLMNKVMEGGVQRAEWVTERNGQPYYSEVSLSRVELNGEMLLFCVARDINSQKYSERLLEGQNRLLQLIGANEEPSYILNAICDFVEELRPWWRVGIQLLDDDQKIFVQSVGRHFPEILTQQMTGAPVSHGSGLWSEAILLACPVQAESLQQAACMQFVNGLEELTEYSSGSAWPLMDKHGQVLGSFTVLLLSGLSLSLDDQRLVGAMIELAGIAIEGRRSEKKILQLAHYDELTGLPNRFLYNQHLAKALLLAERNSRCLAVLFLDLDRFKNINDTFGHDEGDKVLRRVAQRFRHTLRESDIVARVGGDEFILLVDQFNEPRDLGDIAGKLLYEAAQPFEIGGQEYQLSASIGIATFPNDGRDAQTLLKNADIAMYRAKNKGKDNYQFYASEMNIHTIERLAFEARLRKALERREFVVYYQPKISLTTGKIVGAEALVRWSHPEQGILYPNDFIMLAEEAGLIGRMGMLVLDIVCKDILSFRQIDGQFGRIAINLSGSQFNDHQLLEEIRSVIDFWRVPPSAIEFEITESMVMHNREQAMVLMDGFKDAGFSLSIDDFGTGYSSLSYLKRFPVDSVKIDRSFIKDIPADPNDTAIVQAIIVMAHTLGLKVIAEGVDAADQLVSLTNFSCDEYQGFYFSKAVPVKEFLHLLQTQMTNAKSVLAH</sequence>
<dbReference type="EMBL" id="JABXYJ010000006">
    <property type="protein sequence ID" value="NVO78610.1"/>
    <property type="molecule type" value="Genomic_DNA"/>
</dbReference>
<feature type="transmembrane region" description="Helical" evidence="1">
    <location>
        <begin position="12"/>
        <end position="34"/>
    </location>
</feature>
<dbReference type="PROSITE" id="PS50883">
    <property type="entry name" value="EAL"/>
    <property type="match status" value="1"/>
</dbReference>
<feature type="domain" description="EAL" evidence="2">
    <location>
        <begin position="800"/>
        <end position="1054"/>
    </location>
</feature>
<evidence type="ECO:0000259" key="3">
    <source>
        <dbReference type="PROSITE" id="PS50887"/>
    </source>
</evidence>
<dbReference type="InterPro" id="IPR000014">
    <property type="entry name" value="PAS"/>
</dbReference>
<organism evidence="4 5">
    <name type="scientific">Undibacterium oligocarboniphilum</name>
    <dbReference type="NCBI Taxonomy" id="666702"/>
    <lineage>
        <taxon>Bacteria</taxon>
        <taxon>Pseudomonadati</taxon>
        <taxon>Pseudomonadota</taxon>
        <taxon>Betaproteobacteria</taxon>
        <taxon>Burkholderiales</taxon>
        <taxon>Oxalobacteraceae</taxon>
        <taxon>Undibacterium</taxon>
    </lineage>
</organism>
<evidence type="ECO:0000313" key="4">
    <source>
        <dbReference type="EMBL" id="NVO78610.1"/>
    </source>
</evidence>
<dbReference type="GO" id="GO:0003824">
    <property type="term" value="F:catalytic activity"/>
    <property type="evidence" value="ECO:0007669"/>
    <property type="project" value="UniProtKB-ARBA"/>
</dbReference>
<dbReference type="CDD" id="cd00130">
    <property type="entry name" value="PAS"/>
    <property type="match status" value="1"/>
</dbReference>
<evidence type="ECO:0000256" key="1">
    <source>
        <dbReference type="SAM" id="Phobius"/>
    </source>
</evidence>
<proteinExistence type="predicted"/>
<dbReference type="CDD" id="cd01948">
    <property type="entry name" value="EAL"/>
    <property type="match status" value="1"/>
</dbReference>
<dbReference type="Pfam" id="PF13185">
    <property type="entry name" value="GAF_2"/>
    <property type="match status" value="1"/>
</dbReference>
<dbReference type="CDD" id="cd12915">
    <property type="entry name" value="PDC2_DGC_like"/>
    <property type="match status" value="1"/>
</dbReference>
<dbReference type="Pfam" id="PF08448">
    <property type="entry name" value="PAS_4"/>
    <property type="match status" value="1"/>
</dbReference>
<dbReference type="InterPro" id="IPR000160">
    <property type="entry name" value="GGDEF_dom"/>
</dbReference>
<dbReference type="CDD" id="cd01949">
    <property type="entry name" value="GGDEF"/>
    <property type="match status" value="1"/>
</dbReference>
<dbReference type="SUPFAM" id="SSF141868">
    <property type="entry name" value="EAL domain-like"/>
    <property type="match status" value="1"/>
</dbReference>
<dbReference type="PANTHER" id="PTHR44757">
    <property type="entry name" value="DIGUANYLATE CYCLASE DGCP"/>
    <property type="match status" value="1"/>
</dbReference>
<dbReference type="InterPro" id="IPR029787">
    <property type="entry name" value="Nucleotide_cyclase"/>
</dbReference>
<accession>A0A850QPG0</accession>
<dbReference type="InterPro" id="IPR035965">
    <property type="entry name" value="PAS-like_dom_sf"/>
</dbReference>
<dbReference type="InterPro" id="IPR052155">
    <property type="entry name" value="Biofilm_reg_signaling"/>
</dbReference>
<name>A0A850QPG0_9BURK</name>
<keyword evidence="1" id="KW-1133">Transmembrane helix</keyword>
<evidence type="ECO:0000313" key="5">
    <source>
        <dbReference type="Proteomes" id="UP000588051"/>
    </source>
</evidence>
<dbReference type="RefSeq" id="WP_176804133.1">
    <property type="nucleotide sequence ID" value="NZ_JABXYJ010000006.1"/>
</dbReference>
<dbReference type="SMART" id="SM00267">
    <property type="entry name" value="GGDEF"/>
    <property type="match status" value="1"/>
</dbReference>
<protein>
    <submittedName>
        <fullName evidence="4">EAL domain-containing protein</fullName>
    </submittedName>
</protein>
<dbReference type="SUPFAM" id="SSF55785">
    <property type="entry name" value="PYP-like sensor domain (PAS domain)"/>
    <property type="match status" value="1"/>
</dbReference>
<dbReference type="Gene3D" id="3.30.70.270">
    <property type="match status" value="1"/>
</dbReference>
<gene>
    <name evidence="4" type="ORF">HV832_12290</name>
</gene>
<dbReference type="InterPro" id="IPR043128">
    <property type="entry name" value="Rev_trsase/Diguanyl_cyclase"/>
</dbReference>
<evidence type="ECO:0000259" key="2">
    <source>
        <dbReference type="PROSITE" id="PS50883"/>
    </source>
</evidence>
<dbReference type="SUPFAM" id="SSF55073">
    <property type="entry name" value="Nucleotide cyclase"/>
    <property type="match status" value="1"/>
</dbReference>
<dbReference type="PANTHER" id="PTHR44757:SF2">
    <property type="entry name" value="BIOFILM ARCHITECTURE MAINTENANCE PROTEIN MBAA"/>
    <property type="match status" value="1"/>
</dbReference>